<comment type="caution">
    <text evidence="3">The sequence shown here is derived from an EMBL/GenBank/DDBJ whole genome shotgun (WGS) entry which is preliminary data.</text>
</comment>
<name>A0ABU0YL88_9PROT</name>
<feature type="chain" id="PRO_5045291214" evidence="2">
    <location>
        <begin position="23"/>
        <end position="151"/>
    </location>
</feature>
<keyword evidence="2" id="KW-0732">Signal</keyword>
<gene>
    <name evidence="3" type="ORF">Q8A70_12340</name>
</gene>
<evidence type="ECO:0000256" key="2">
    <source>
        <dbReference type="SAM" id="SignalP"/>
    </source>
</evidence>
<feature type="signal peptide" evidence="2">
    <location>
        <begin position="1"/>
        <end position="22"/>
    </location>
</feature>
<accession>A0ABU0YL88</accession>
<reference evidence="4" key="1">
    <citation type="submission" date="2023-08" db="EMBL/GenBank/DDBJ databases">
        <title>Rhodospirillaceae gen. nov., a novel taxon isolated from the Yangtze River Yuezi River estuary sludge.</title>
        <authorList>
            <person name="Ruan L."/>
        </authorList>
    </citation>
    <scope>NUCLEOTIDE SEQUENCE [LARGE SCALE GENOMIC DNA]</scope>
    <source>
        <strain evidence="4">R-7</strain>
    </source>
</reference>
<evidence type="ECO:0000256" key="1">
    <source>
        <dbReference type="SAM" id="MobiDB-lite"/>
    </source>
</evidence>
<feature type="region of interest" description="Disordered" evidence="1">
    <location>
        <begin position="33"/>
        <end position="61"/>
    </location>
</feature>
<evidence type="ECO:0000313" key="3">
    <source>
        <dbReference type="EMBL" id="MDQ7248464.1"/>
    </source>
</evidence>
<dbReference type="Proteomes" id="UP001230156">
    <property type="component" value="Unassembled WGS sequence"/>
</dbReference>
<dbReference type="PROSITE" id="PS51257">
    <property type="entry name" value="PROKAR_LIPOPROTEIN"/>
    <property type="match status" value="1"/>
</dbReference>
<keyword evidence="4" id="KW-1185">Reference proteome</keyword>
<dbReference type="EMBL" id="JAUYVI010000004">
    <property type="protein sequence ID" value="MDQ7248464.1"/>
    <property type="molecule type" value="Genomic_DNA"/>
</dbReference>
<dbReference type="RefSeq" id="WP_379955945.1">
    <property type="nucleotide sequence ID" value="NZ_JAUYVI010000004.1"/>
</dbReference>
<evidence type="ECO:0000313" key="4">
    <source>
        <dbReference type="Proteomes" id="UP001230156"/>
    </source>
</evidence>
<protein>
    <submittedName>
        <fullName evidence="3">Uncharacterized protein</fullName>
    </submittedName>
</protein>
<sequence>MRLSKGTVSRVLVLALVAGAIAACGGNGNKMATGGPGANPGDNTRISTIPEPPAADTSSLTPSTQVFSINKGIWDDYQLYLSRVGRIGNGYYAITEDGVGGASWSCSDALCGMSYDGKAAAMKQCQESNPGKTCLIFAKDNHPQVRYQIAP</sequence>
<organism evidence="3 4">
    <name type="scientific">Dongia sedimenti</name>
    <dbReference type="NCBI Taxonomy" id="3064282"/>
    <lineage>
        <taxon>Bacteria</taxon>
        <taxon>Pseudomonadati</taxon>
        <taxon>Pseudomonadota</taxon>
        <taxon>Alphaproteobacteria</taxon>
        <taxon>Rhodospirillales</taxon>
        <taxon>Dongiaceae</taxon>
        <taxon>Dongia</taxon>
    </lineage>
</organism>
<proteinExistence type="predicted"/>